<dbReference type="InterPro" id="IPR025447">
    <property type="entry name" value="DUF4192"/>
</dbReference>
<dbReference type="Proteomes" id="UP001529338">
    <property type="component" value="Unassembled WGS sequence"/>
</dbReference>
<reference evidence="1 2" key="1">
    <citation type="submission" date="2023-06" db="EMBL/GenBank/DDBJ databases">
        <title>Cellulomonas sp. MW4 Whole genome sequence.</title>
        <authorList>
            <person name="Park S."/>
        </authorList>
    </citation>
    <scope>NUCLEOTIDE SEQUENCE [LARGE SCALE GENOMIC DNA]</scope>
    <source>
        <strain evidence="1 2">MW4</strain>
    </source>
</reference>
<accession>A0ABT7SBM4</accession>
<gene>
    <name evidence="1" type="ORF">QRT04_01475</name>
</gene>
<organism evidence="1 2">
    <name type="scientific">Cellulomonas alba</name>
    <dbReference type="NCBI Taxonomy" id="3053467"/>
    <lineage>
        <taxon>Bacteria</taxon>
        <taxon>Bacillati</taxon>
        <taxon>Actinomycetota</taxon>
        <taxon>Actinomycetes</taxon>
        <taxon>Micrococcales</taxon>
        <taxon>Cellulomonadaceae</taxon>
        <taxon>Cellulomonas</taxon>
    </lineage>
</organism>
<proteinExistence type="predicted"/>
<dbReference type="RefSeq" id="WP_289453110.1">
    <property type="nucleotide sequence ID" value="NZ_JAUCGQ010000001.1"/>
</dbReference>
<name>A0ABT7SBM4_9CELL</name>
<comment type="caution">
    <text evidence="1">The sequence shown here is derived from an EMBL/GenBank/DDBJ whole genome shotgun (WGS) entry which is preliminary data.</text>
</comment>
<sequence>MTTTPTLRVSEPRELLALVPHRLGFRAAKSAVAVSLRTSRGRVGLVVRVDLADLADARTGPHVARLLVARLGRDGAARSVLVVYVDDDPRPVPDGPAHQAAKHFRAAAEPALGEVPVWVVTRTGYLALDGDDECSPPGGRPLRELDATQVGAHYVLAGSAVADDRSDVARIPRATGDQRRDAARARRRQERRLEEALLVGEEELQAWRLEALEAWRSVVARYELRDGVVTALGDVSAARWGRLEAGLADRRTRDAVLVSLVPGTGDLPERSLHGDSLGSPEDAAVGSALARIVDAAVGVRPPVGATAVHEHVLEGVVGHGRSGAQAPALTLLALLAWWRGEGARAGQLLERALHDEPTHRLAGLVARAVGAGIAPGWAAAQGG</sequence>
<dbReference type="EMBL" id="JAUCGQ010000001">
    <property type="protein sequence ID" value="MDM7853588.1"/>
    <property type="molecule type" value="Genomic_DNA"/>
</dbReference>
<protein>
    <submittedName>
        <fullName evidence="1">DUF4192 family protein</fullName>
    </submittedName>
</protein>
<evidence type="ECO:0000313" key="1">
    <source>
        <dbReference type="EMBL" id="MDM7853588.1"/>
    </source>
</evidence>
<evidence type="ECO:0000313" key="2">
    <source>
        <dbReference type="Proteomes" id="UP001529338"/>
    </source>
</evidence>
<keyword evidence="2" id="KW-1185">Reference proteome</keyword>
<dbReference type="Pfam" id="PF13830">
    <property type="entry name" value="DUF4192"/>
    <property type="match status" value="1"/>
</dbReference>